<keyword evidence="1" id="KW-0472">Membrane</keyword>
<gene>
    <name evidence="2" type="ORF">HELGO_WM21</name>
</gene>
<proteinExistence type="predicted"/>
<keyword evidence="1" id="KW-1133">Transmembrane helix</keyword>
<evidence type="ECO:0000313" key="2">
    <source>
        <dbReference type="EMBL" id="CAA6810025.1"/>
    </source>
</evidence>
<accession>A0A6S6SZF8</accession>
<dbReference type="AlphaFoldDB" id="A0A6S6SZF8"/>
<keyword evidence="1" id="KW-0812">Transmembrane</keyword>
<name>A0A6S6SZF8_9BACT</name>
<evidence type="ECO:0008006" key="3">
    <source>
        <dbReference type="Google" id="ProtNLM"/>
    </source>
</evidence>
<dbReference type="EMBL" id="CACVAS010000058">
    <property type="protein sequence ID" value="CAA6810025.1"/>
    <property type="molecule type" value="Genomic_DNA"/>
</dbReference>
<reference evidence="2" key="1">
    <citation type="submission" date="2020-01" db="EMBL/GenBank/DDBJ databases">
        <authorList>
            <person name="Meier V. D."/>
            <person name="Meier V D."/>
        </authorList>
    </citation>
    <scope>NUCLEOTIDE SEQUENCE</scope>
    <source>
        <strain evidence="2">HLG_WM_MAG_01</strain>
    </source>
</reference>
<sequence length="192" mass="21276">MDIADAGREVKKELSSDEKVLESVFKLETLYKKYKFLIWTVAIGLVAYFIGSNVMKSMHEQSLEEANKAFLTLQENDSDTQALAILKEKNIALYDLFTFSKASKDEDTKTLATLENSTNKVIADLSKYTVAGLENKSSDSVLHKEMAILQEAYLAMKSGDSKSAIAKLELITENSPLAQIATLLKHSTLTAK</sequence>
<feature type="transmembrane region" description="Helical" evidence="1">
    <location>
        <begin position="36"/>
        <end position="55"/>
    </location>
</feature>
<evidence type="ECO:0000256" key="1">
    <source>
        <dbReference type="SAM" id="Phobius"/>
    </source>
</evidence>
<organism evidence="2">
    <name type="scientific">uncultured Sulfurovum sp</name>
    <dbReference type="NCBI Taxonomy" id="269237"/>
    <lineage>
        <taxon>Bacteria</taxon>
        <taxon>Pseudomonadati</taxon>
        <taxon>Campylobacterota</taxon>
        <taxon>Epsilonproteobacteria</taxon>
        <taxon>Campylobacterales</taxon>
        <taxon>Sulfurovaceae</taxon>
        <taxon>Sulfurovum</taxon>
        <taxon>environmental samples</taxon>
    </lineage>
</organism>
<protein>
    <recommendedName>
        <fullName evidence="3">Tetratricopeptide repeat-like domain-containing protein</fullName>
    </recommendedName>
</protein>